<dbReference type="Proteomes" id="UP000601223">
    <property type="component" value="Unassembled WGS sequence"/>
</dbReference>
<name>A0A8J3JK63_9ACTN</name>
<sequence>MRIVLHRDQVRDVTCLPEPQRVPRRVTMPELGVGGHPPQLGVNIVRKHGAQPNNRAADVLTAGKF</sequence>
<reference evidence="1 2" key="1">
    <citation type="submission" date="2021-01" db="EMBL/GenBank/DDBJ databases">
        <title>Whole genome shotgun sequence of Catellatospora bangladeshensis NBRC 107357.</title>
        <authorList>
            <person name="Komaki H."/>
            <person name="Tamura T."/>
        </authorList>
    </citation>
    <scope>NUCLEOTIDE SEQUENCE [LARGE SCALE GENOMIC DNA]</scope>
    <source>
        <strain evidence="1 2">NBRC 107357</strain>
    </source>
</reference>
<evidence type="ECO:0000313" key="2">
    <source>
        <dbReference type="Proteomes" id="UP000601223"/>
    </source>
</evidence>
<keyword evidence="2" id="KW-1185">Reference proteome</keyword>
<protein>
    <submittedName>
        <fullName evidence="1">Uncharacterized protein</fullName>
    </submittedName>
</protein>
<accession>A0A8J3JK63</accession>
<comment type="caution">
    <text evidence="1">The sequence shown here is derived from an EMBL/GenBank/DDBJ whole genome shotgun (WGS) entry which is preliminary data.</text>
</comment>
<proteinExistence type="predicted"/>
<dbReference type="EMBL" id="BONF01000066">
    <property type="protein sequence ID" value="GIF86342.1"/>
    <property type="molecule type" value="Genomic_DNA"/>
</dbReference>
<organism evidence="1 2">
    <name type="scientific">Catellatospora bangladeshensis</name>
    <dbReference type="NCBI Taxonomy" id="310355"/>
    <lineage>
        <taxon>Bacteria</taxon>
        <taxon>Bacillati</taxon>
        <taxon>Actinomycetota</taxon>
        <taxon>Actinomycetes</taxon>
        <taxon>Micromonosporales</taxon>
        <taxon>Micromonosporaceae</taxon>
        <taxon>Catellatospora</taxon>
    </lineage>
</organism>
<gene>
    <name evidence="1" type="ORF">Cba03nite_76910</name>
</gene>
<dbReference type="AlphaFoldDB" id="A0A8J3JK63"/>
<evidence type="ECO:0000313" key="1">
    <source>
        <dbReference type="EMBL" id="GIF86342.1"/>
    </source>
</evidence>